<feature type="compositionally biased region" description="Basic and acidic residues" evidence="1">
    <location>
        <begin position="212"/>
        <end position="229"/>
    </location>
</feature>
<protein>
    <submittedName>
        <fullName evidence="4">Ribosome quality control complex subunit TCF25</fullName>
    </submittedName>
</protein>
<evidence type="ECO:0000313" key="4">
    <source>
        <dbReference type="RefSeq" id="XP_013857374.1"/>
    </source>
</evidence>
<keyword evidence="3" id="KW-1185">Reference proteome</keyword>
<dbReference type="Pfam" id="PF04910">
    <property type="entry name" value="Tcf25"/>
    <property type="match status" value="1"/>
</dbReference>
<dbReference type="OrthoDB" id="205993at2759"/>
<accession>A0A2I4APE7</accession>
<gene>
    <name evidence="4" type="primary">tcf25</name>
</gene>
<feature type="domain" description="DUF5523" evidence="2">
    <location>
        <begin position="150"/>
        <end position="398"/>
    </location>
</feature>
<dbReference type="InterPro" id="IPR006994">
    <property type="entry name" value="TCF25/Rqc1"/>
</dbReference>
<proteinExistence type="predicted"/>
<sequence>MDSSSDFREKLQKKRRVIHGALVKNKLEDDIQQVHQGSDGDPGETLKQALRAERQKRKQKMSRQSLVQDTHEAEAAEEVSIVQDNGANETSADRTDVLAVSTKPPADSHLGSSSSSQYLNSLQKKRRTARFKTERRQQQEVSVEPASRLQKLRDRDSVTRFDREVDPVRADGGEGHLTLRSRVKFHEAAPSVEKDPPTAEQAYNFFTLNHEPDPLMESERLGKKQKQSDSTEEERGEAEVEEEAEGENNQDDRVAQSEEAPLVRDEEALFIIDQSPLDFLVTKRAEYVGYRKRLQQDRELLFTPSSQAVPPSIKLPEKMKPRFLEDEGLYVGERPTVSLTNENILENRILKTEEGKKWFGDDGKIMALPDPIKGSSTRPPLFHMEGDLDPALQTVYRKALKSKYANLLLAGAADPEGDYQLDVDISGLIFTHHPLFSREHVLAARLAQLYDQYLTRQHNNLTGHLTEKLSGLRKALQNMMSIHGEQGLSQALQQRLSEYSIEVRNTRQLRDTEQEKDRTLLKSIIKVWKEMKALREFQKFTNTPYKLYLRRENVDRVSDERKFEEEIMTEVLELEAESEEKYQKELAEYSKQLEEWKLWRKKQKATRKKKKKKKKTKATSQDGQGEEPENIDLLLENLEQSNGLSLQSEDCGGCNRKSVLNVEHRNLNPETELKRFFGARAVLGDQRPRQRNRHFHRSTWMTSPKDTWPRFSRPGISMTLLESKNGLQYFTFEHGRDYQQVQFKFLDAVESMDPNNIVALLQLNPYHIDSLLQLSDVCRIQEDQEMARDLIERALYSFECAFHPLFSLTSGTSRLDYLRPENRAFYLALYKHMMFLEKRGCPRTALEFCKLILSLDPDSDPLCMLLLVDFLMLRSREYKSLLQLYQDWEEHRNLSQLPNFAFSCALCHFHLSQQEDLDAEEACRHKQQADQMLQGALIMFPGVLMPLLDLCTVQPDAAVSSHSFFGPKSQIGQPPALAELTALYVGRTYSLWREAVVMLWLEETVKEVLSRVDVKDPFVEECQNKRKQRYQSAPRNIHRHVILSEIKEATSTLPLEVTTQPVMGFDPLPPLDSVISYTRPERQNVGATNESTLSLFIRSLMPNFNLQGGARQEDEMEVARAGQELNQEVNRLMAAMRDMLANIRFQEPPREDNHYRDEEEWD</sequence>
<dbReference type="GeneID" id="106513203"/>
<dbReference type="Proteomes" id="UP000192220">
    <property type="component" value="Unplaced"/>
</dbReference>
<feature type="region of interest" description="Disordered" evidence="1">
    <location>
        <begin position="52"/>
        <end position="176"/>
    </location>
</feature>
<feature type="compositionally biased region" description="Basic and acidic residues" evidence="1">
    <location>
        <begin position="151"/>
        <end position="174"/>
    </location>
</feature>
<reference evidence="4" key="1">
    <citation type="submission" date="2025-08" db="UniProtKB">
        <authorList>
            <consortium name="RefSeq"/>
        </authorList>
    </citation>
    <scope>IDENTIFICATION</scope>
</reference>
<dbReference type="Gene3D" id="1.25.40.10">
    <property type="entry name" value="Tetratricopeptide repeat domain"/>
    <property type="match status" value="1"/>
</dbReference>
<dbReference type="Pfam" id="PF17661">
    <property type="entry name" value="DUF5523"/>
    <property type="match status" value="1"/>
</dbReference>
<dbReference type="PANTHER" id="PTHR22684">
    <property type="entry name" value="NULP1-RELATED"/>
    <property type="match status" value="1"/>
</dbReference>
<dbReference type="PANTHER" id="PTHR22684:SF0">
    <property type="entry name" value="RIBOSOME QUALITY CONTROL COMPLEX SUBUNIT TCF25"/>
    <property type="match status" value="1"/>
</dbReference>
<name>A0A2I4APE7_AUSLI</name>
<dbReference type="RefSeq" id="XP_013857374.1">
    <property type="nucleotide sequence ID" value="XM_014001920.1"/>
</dbReference>
<dbReference type="SUPFAM" id="SSF48452">
    <property type="entry name" value="TPR-like"/>
    <property type="match status" value="1"/>
</dbReference>
<evidence type="ECO:0000313" key="3">
    <source>
        <dbReference type="Proteomes" id="UP000192220"/>
    </source>
</evidence>
<dbReference type="InterPro" id="IPR011990">
    <property type="entry name" value="TPR-like_helical_dom_sf"/>
</dbReference>
<organism evidence="3 4">
    <name type="scientific">Austrofundulus limnaeus</name>
    <name type="common">Annual killifish</name>
    <dbReference type="NCBI Taxonomy" id="52670"/>
    <lineage>
        <taxon>Eukaryota</taxon>
        <taxon>Metazoa</taxon>
        <taxon>Chordata</taxon>
        <taxon>Craniata</taxon>
        <taxon>Vertebrata</taxon>
        <taxon>Euteleostomi</taxon>
        <taxon>Actinopterygii</taxon>
        <taxon>Neopterygii</taxon>
        <taxon>Teleostei</taxon>
        <taxon>Neoteleostei</taxon>
        <taxon>Acanthomorphata</taxon>
        <taxon>Ovalentaria</taxon>
        <taxon>Atherinomorphae</taxon>
        <taxon>Cyprinodontiformes</taxon>
        <taxon>Rivulidae</taxon>
        <taxon>Austrofundulus</taxon>
    </lineage>
</organism>
<dbReference type="STRING" id="52670.A0A2I4APE7"/>
<dbReference type="CTD" id="22980"/>
<feature type="compositionally biased region" description="Acidic residues" evidence="1">
    <location>
        <begin position="230"/>
        <end position="249"/>
    </location>
</feature>
<feature type="compositionally biased region" description="Low complexity" evidence="1">
    <location>
        <begin position="108"/>
        <end position="122"/>
    </location>
</feature>
<dbReference type="KEGG" id="alim:106513203"/>
<feature type="region of interest" description="Disordered" evidence="1">
    <location>
        <begin position="212"/>
        <end position="259"/>
    </location>
</feature>
<evidence type="ECO:0000259" key="2">
    <source>
        <dbReference type="Pfam" id="PF17661"/>
    </source>
</evidence>
<dbReference type="InParanoid" id="A0A2I4APE7"/>
<dbReference type="InterPro" id="IPR041510">
    <property type="entry name" value="DUF5523"/>
</dbReference>
<feature type="compositionally biased region" description="Basic residues" evidence="1">
    <location>
        <begin position="606"/>
        <end position="617"/>
    </location>
</feature>
<feature type="region of interest" description="Disordered" evidence="1">
    <location>
        <begin position="606"/>
        <end position="629"/>
    </location>
</feature>
<dbReference type="AlphaFoldDB" id="A0A2I4APE7"/>
<feature type="compositionally biased region" description="Basic and acidic residues" evidence="1">
    <location>
        <begin position="250"/>
        <end position="259"/>
    </location>
</feature>
<dbReference type="GO" id="GO:1990112">
    <property type="term" value="C:RQC complex"/>
    <property type="evidence" value="ECO:0007669"/>
    <property type="project" value="TreeGrafter"/>
</dbReference>
<evidence type="ECO:0000256" key="1">
    <source>
        <dbReference type="SAM" id="MobiDB-lite"/>
    </source>
</evidence>